<feature type="domain" description="SH3b" evidence="2">
    <location>
        <begin position="47"/>
        <end position="96"/>
    </location>
</feature>
<dbReference type="InterPro" id="IPR003646">
    <property type="entry name" value="SH3-like_bac-type"/>
</dbReference>
<evidence type="ECO:0000313" key="3">
    <source>
        <dbReference type="EMBL" id="KAF7771257.1"/>
    </source>
</evidence>
<name>A0AAD4AIV1_9GAMM</name>
<keyword evidence="1" id="KW-0732">Signal</keyword>
<dbReference type="EMBL" id="AHBZ03000017">
    <property type="protein sequence ID" value="KAF7771257.1"/>
    <property type="molecule type" value="Genomic_DNA"/>
</dbReference>
<organism evidence="3 4">
    <name type="scientific">Pseudoalteromonas citrea</name>
    <dbReference type="NCBI Taxonomy" id="43655"/>
    <lineage>
        <taxon>Bacteria</taxon>
        <taxon>Pseudomonadati</taxon>
        <taxon>Pseudomonadota</taxon>
        <taxon>Gammaproteobacteria</taxon>
        <taxon>Alteromonadales</taxon>
        <taxon>Pseudoalteromonadaceae</taxon>
        <taxon>Pseudoalteromonas</taxon>
    </lineage>
</organism>
<feature type="chain" id="PRO_5041959110" description="SH3b domain-containing protein" evidence="1">
    <location>
        <begin position="19"/>
        <end position="288"/>
    </location>
</feature>
<reference evidence="3" key="1">
    <citation type="journal article" date="2012" name="J. Bacteriol.">
        <title>Genome sequences of type strains of seven species of the marine bacterium Pseudoalteromonas.</title>
        <authorList>
            <person name="Xie B.B."/>
            <person name="Shu Y.L."/>
            <person name="Qin Q.L."/>
            <person name="Rong J.C."/>
            <person name="Zhang X.Y."/>
            <person name="Chen X.L."/>
            <person name="Shi M."/>
            <person name="He H.L."/>
            <person name="Zhou B.C."/>
            <person name="Zhang Y.Z."/>
        </authorList>
    </citation>
    <scope>NUCLEOTIDE SEQUENCE</scope>
    <source>
        <strain evidence="3">DSM 8771</strain>
    </source>
</reference>
<gene>
    <name evidence="3" type="ORF">PCIT_a4325</name>
</gene>
<feature type="signal peptide" evidence="1">
    <location>
        <begin position="1"/>
        <end position="18"/>
    </location>
</feature>
<proteinExistence type="predicted"/>
<dbReference type="Gene3D" id="2.30.30.40">
    <property type="entry name" value="SH3 Domains"/>
    <property type="match status" value="1"/>
</dbReference>
<evidence type="ECO:0000259" key="2">
    <source>
        <dbReference type="Pfam" id="PF08239"/>
    </source>
</evidence>
<protein>
    <recommendedName>
        <fullName evidence="2">SH3b domain-containing protein</fullName>
    </recommendedName>
</protein>
<comment type="caution">
    <text evidence="3">The sequence shown here is derived from an EMBL/GenBank/DDBJ whole genome shotgun (WGS) entry which is preliminary data.</text>
</comment>
<accession>A0AAD4AIV1</accession>
<sequence length="288" mass="32349">MLHLLIFSVLLVALSANAEAPWGEISTKSLIEIKSASGYLPAIVQINVNVRALPDKNAKKLGLLEGGESIRAELLTGSEWARIEFKGFEAYVHQSALIVQSYKADINYSIKPNNSTVISMSGWHYSYLPGSYFLNYQSSLHGQASFGPISGSGPASIKSHFYKLRYVKRDIYLATSHESGNRTYYTAYLVIPTKKSLRVFQLPTFTKHDHNSLSIDGDILFFKGLAYNSCCEREQFDLTFNLSDFTYKYINYTVNSSDSAEVNSLEVDSTESRELELTFKTLPLRKNI</sequence>
<evidence type="ECO:0000256" key="1">
    <source>
        <dbReference type="SAM" id="SignalP"/>
    </source>
</evidence>
<dbReference type="RefSeq" id="WP_010367583.1">
    <property type="nucleotide sequence ID" value="NZ_AHBZ03000017.1"/>
</dbReference>
<dbReference type="AlphaFoldDB" id="A0AAD4AIV1"/>
<dbReference type="Pfam" id="PF08239">
    <property type="entry name" value="SH3_3"/>
    <property type="match status" value="1"/>
</dbReference>
<reference evidence="3" key="2">
    <citation type="submission" date="2015-03" db="EMBL/GenBank/DDBJ databases">
        <title>Genome sequence of Pseudoalteromonas citrea.</title>
        <authorList>
            <person name="Xie B.-B."/>
            <person name="Rong J.-C."/>
            <person name="Qin Q.-L."/>
            <person name="Zhang Y.-Z."/>
        </authorList>
    </citation>
    <scope>NUCLEOTIDE SEQUENCE</scope>
    <source>
        <strain evidence="3">DSM 8771</strain>
    </source>
</reference>
<dbReference type="Proteomes" id="UP000016487">
    <property type="component" value="Unassembled WGS sequence"/>
</dbReference>
<evidence type="ECO:0000313" key="4">
    <source>
        <dbReference type="Proteomes" id="UP000016487"/>
    </source>
</evidence>